<evidence type="ECO:0000313" key="3">
    <source>
        <dbReference type="EMBL" id="KAH0561711.1"/>
    </source>
</evidence>
<reference evidence="3 4" key="1">
    <citation type="journal article" date="2021" name="J. Hered.">
        <title>A chromosome-level genome assembly of the parasitoid wasp, Cotesia glomerata (Hymenoptera: Braconidae).</title>
        <authorList>
            <person name="Pinto B.J."/>
            <person name="Weis J.J."/>
            <person name="Gamble T."/>
            <person name="Ode P.J."/>
            <person name="Paul R."/>
            <person name="Zaspel J.M."/>
        </authorList>
    </citation>
    <scope>NUCLEOTIDE SEQUENCE [LARGE SCALE GENOMIC DNA]</scope>
    <source>
        <strain evidence="3">CgM1</strain>
    </source>
</reference>
<dbReference type="Proteomes" id="UP000826195">
    <property type="component" value="Unassembled WGS sequence"/>
</dbReference>
<gene>
    <name evidence="3" type="ORF">KQX54_018953</name>
</gene>
<proteinExistence type="predicted"/>
<organism evidence="3 4">
    <name type="scientific">Cotesia glomerata</name>
    <name type="common">Lepidopteran parasitic wasp</name>
    <name type="synonym">Apanteles glomeratus</name>
    <dbReference type="NCBI Taxonomy" id="32391"/>
    <lineage>
        <taxon>Eukaryota</taxon>
        <taxon>Metazoa</taxon>
        <taxon>Ecdysozoa</taxon>
        <taxon>Arthropoda</taxon>
        <taxon>Hexapoda</taxon>
        <taxon>Insecta</taxon>
        <taxon>Pterygota</taxon>
        <taxon>Neoptera</taxon>
        <taxon>Endopterygota</taxon>
        <taxon>Hymenoptera</taxon>
        <taxon>Apocrita</taxon>
        <taxon>Ichneumonoidea</taxon>
        <taxon>Braconidae</taxon>
        <taxon>Microgastrinae</taxon>
        <taxon>Cotesia</taxon>
    </lineage>
</organism>
<dbReference type="Pfam" id="PF11027">
    <property type="entry name" value="DUF2615"/>
    <property type="match status" value="1"/>
</dbReference>
<evidence type="ECO:0000256" key="2">
    <source>
        <dbReference type="SAM" id="MobiDB-lite"/>
    </source>
</evidence>
<keyword evidence="4" id="KW-1185">Reference proteome</keyword>
<dbReference type="AlphaFoldDB" id="A0AAV7IJJ8"/>
<dbReference type="PANTHER" id="PTHR31019:SF1">
    <property type="entry name" value="SMALL INTEGRAL MEMBRANE PROTEIN 14"/>
    <property type="match status" value="1"/>
</dbReference>
<evidence type="ECO:0000256" key="1">
    <source>
        <dbReference type="ARBA" id="ARBA00017902"/>
    </source>
</evidence>
<accession>A0AAV7IJJ8</accession>
<evidence type="ECO:0000313" key="4">
    <source>
        <dbReference type="Proteomes" id="UP000826195"/>
    </source>
</evidence>
<feature type="compositionally biased region" description="Pro residues" evidence="2">
    <location>
        <begin position="130"/>
        <end position="139"/>
    </location>
</feature>
<dbReference type="GO" id="GO:0005783">
    <property type="term" value="C:endoplasmic reticulum"/>
    <property type="evidence" value="ECO:0007669"/>
    <property type="project" value="TreeGrafter"/>
</dbReference>
<protein>
    <recommendedName>
        <fullName evidence="1">Small integral membrane protein 14</fullName>
    </recommendedName>
</protein>
<name>A0AAV7IJJ8_COTGL</name>
<comment type="caution">
    <text evidence="3">The sequence shown here is derived from an EMBL/GenBank/DDBJ whole genome shotgun (WGS) entry which is preliminary data.</text>
</comment>
<feature type="region of interest" description="Disordered" evidence="2">
    <location>
        <begin position="117"/>
        <end position="139"/>
    </location>
</feature>
<sequence>MWWLPIGCSFSNHQDSPSGESVINNHKPGLFLELVTMADESFDVCECIWNHNAMQRLLSLLRQSQAACTDNECFNLTNLPGPEGGQQNSDFLVIGIAFVAMTLMYLFRPNSLRQSYADDVKPRKSSGPNDDPPAPPPIN</sequence>
<dbReference type="InterPro" id="IPR020309">
    <property type="entry name" value="Smim-14"/>
</dbReference>
<dbReference type="EMBL" id="JAHXZJ010000374">
    <property type="protein sequence ID" value="KAH0561711.1"/>
    <property type="molecule type" value="Genomic_DNA"/>
</dbReference>
<dbReference type="PANTHER" id="PTHR31019">
    <property type="entry name" value="SMALL INTEGRAL MEMBRANE PROTEIN 14"/>
    <property type="match status" value="1"/>
</dbReference>